<keyword evidence="3" id="KW-1185">Reference proteome</keyword>
<evidence type="ECO:0000313" key="3">
    <source>
        <dbReference type="Proteomes" id="UP000799302"/>
    </source>
</evidence>
<keyword evidence="1" id="KW-0732">Signal</keyword>
<evidence type="ECO:0000313" key="2">
    <source>
        <dbReference type="EMBL" id="KAF2675436.1"/>
    </source>
</evidence>
<dbReference type="Proteomes" id="UP000799302">
    <property type="component" value="Unassembled WGS sequence"/>
</dbReference>
<proteinExistence type="predicted"/>
<protein>
    <submittedName>
        <fullName evidence="2">Uncharacterized protein</fullName>
    </submittedName>
</protein>
<evidence type="ECO:0000256" key="1">
    <source>
        <dbReference type="SAM" id="SignalP"/>
    </source>
</evidence>
<reference evidence="2" key="1">
    <citation type="journal article" date="2020" name="Stud. Mycol.">
        <title>101 Dothideomycetes genomes: a test case for predicting lifestyles and emergence of pathogens.</title>
        <authorList>
            <person name="Haridas S."/>
            <person name="Albert R."/>
            <person name="Binder M."/>
            <person name="Bloem J."/>
            <person name="Labutti K."/>
            <person name="Salamov A."/>
            <person name="Andreopoulos B."/>
            <person name="Baker S."/>
            <person name="Barry K."/>
            <person name="Bills G."/>
            <person name="Bluhm B."/>
            <person name="Cannon C."/>
            <person name="Castanera R."/>
            <person name="Culley D."/>
            <person name="Daum C."/>
            <person name="Ezra D."/>
            <person name="Gonzalez J."/>
            <person name="Henrissat B."/>
            <person name="Kuo A."/>
            <person name="Liang C."/>
            <person name="Lipzen A."/>
            <person name="Lutzoni F."/>
            <person name="Magnuson J."/>
            <person name="Mondo S."/>
            <person name="Nolan M."/>
            <person name="Ohm R."/>
            <person name="Pangilinan J."/>
            <person name="Park H.-J."/>
            <person name="Ramirez L."/>
            <person name="Alfaro M."/>
            <person name="Sun H."/>
            <person name="Tritt A."/>
            <person name="Yoshinaga Y."/>
            <person name="Zwiers L.-H."/>
            <person name="Turgeon B."/>
            <person name="Goodwin S."/>
            <person name="Spatafora J."/>
            <person name="Crous P."/>
            <person name="Grigoriev I."/>
        </authorList>
    </citation>
    <scope>NUCLEOTIDE SEQUENCE</scope>
    <source>
        <strain evidence="2">CBS 115976</strain>
    </source>
</reference>
<organism evidence="2 3">
    <name type="scientific">Microthyrium microscopicum</name>
    <dbReference type="NCBI Taxonomy" id="703497"/>
    <lineage>
        <taxon>Eukaryota</taxon>
        <taxon>Fungi</taxon>
        <taxon>Dikarya</taxon>
        <taxon>Ascomycota</taxon>
        <taxon>Pezizomycotina</taxon>
        <taxon>Dothideomycetes</taxon>
        <taxon>Dothideomycetes incertae sedis</taxon>
        <taxon>Microthyriales</taxon>
        <taxon>Microthyriaceae</taxon>
        <taxon>Microthyrium</taxon>
    </lineage>
</organism>
<sequence>MQFSKFINVVLLACFSATVLAVPHPNADTNVLQRRDCSSCIGFCQASCYGVYLGGPAAITCTQNCIKQQCPGC</sequence>
<gene>
    <name evidence="2" type="ORF">BT63DRAFT_450422</name>
</gene>
<accession>A0A6A6UUJ1</accession>
<feature type="chain" id="PRO_5025422756" evidence="1">
    <location>
        <begin position="22"/>
        <end position="73"/>
    </location>
</feature>
<name>A0A6A6UUJ1_9PEZI</name>
<feature type="signal peptide" evidence="1">
    <location>
        <begin position="1"/>
        <end position="21"/>
    </location>
</feature>
<dbReference type="AlphaFoldDB" id="A0A6A6UUJ1"/>
<dbReference type="EMBL" id="MU004230">
    <property type="protein sequence ID" value="KAF2675436.1"/>
    <property type="molecule type" value="Genomic_DNA"/>
</dbReference>